<evidence type="ECO:0000256" key="8">
    <source>
        <dbReference type="PIRSR" id="PIRSR615500-1"/>
    </source>
</evidence>
<dbReference type="Gene3D" id="3.50.30.30">
    <property type="match status" value="1"/>
</dbReference>
<keyword evidence="4 9" id="KW-0645">Protease</keyword>
<evidence type="ECO:0000259" key="12">
    <source>
        <dbReference type="PROSITE" id="PS50268"/>
    </source>
</evidence>
<dbReference type="Gene3D" id="2.60.40.60">
    <property type="entry name" value="Cadherins"/>
    <property type="match status" value="1"/>
</dbReference>
<dbReference type="InterPro" id="IPR046450">
    <property type="entry name" value="PA_dom_sf"/>
</dbReference>
<evidence type="ECO:0000256" key="1">
    <source>
        <dbReference type="ARBA" id="ARBA00011073"/>
    </source>
</evidence>
<dbReference type="NCBIfam" id="TIGR03501">
    <property type="entry name" value="GlyGly_CTERM"/>
    <property type="match status" value="1"/>
</dbReference>
<dbReference type="InterPro" id="IPR036852">
    <property type="entry name" value="Peptidase_S8/S53_dom_sf"/>
</dbReference>
<dbReference type="InterPro" id="IPR023827">
    <property type="entry name" value="Peptidase_S8_Asp-AS"/>
</dbReference>
<evidence type="ECO:0000256" key="7">
    <source>
        <dbReference type="ARBA" id="ARBA00022825"/>
    </source>
</evidence>
<dbReference type="PROSITE" id="PS00138">
    <property type="entry name" value="SUBTILASE_SER"/>
    <property type="match status" value="1"/>
</dbReference>
<dbReference type="Pfam" id="PF02225">
    <property type="entry name" value="PA"/>
    <property type="match status" value="1"/>
</dbReference>
<dbReference type="GO" id="GO:0006508">
    <property type="term" value="P:proteolysis"/>
    <property type="evidence" value="ECO:0007669"/>
    <property type="project" value="UniProtKB-KW"/>
</dbReference>
<feature type="active site" description="Charge relay system" evidence="8 9">
    <location>
        <position position="232"/>
    </location>
</feature>
<dbReference type="Gene3D" id="3.40.50.200">
    <property type="entry name" value="Peptidase S8/S53 domain"/>
    <property type="match status" value="2"/>
</dbReference>
<dbReference type="PRINTS" id="PR00723">
    <property type="entry name" value="SUBTILISIN"/>
</dbReference>
<reference evidence="13 14" key="1">
    <citation type="journal article" date="2015" name="BMC Genomics">
        <title>Genome mining reveals unlocked bioactive potential of marine Gram-negative bacteria.</title>
        <authorList>
            <person name="Machado H."/>
            <person name="Sonnenschein E.C."/>
            <person name="Melchiorsen J."/>
            <person name="Gram L."/>
        </authorList>
    </citation>
    <scope>NUCLEOTIDE SEQUENCE [LARGE SCALE GENOMIC DNA]</scope>
    <source>
        <strain evidence="13 14">S3137</strain>
    </source>
</reference>
<dbReference type="Proteomes" id="UP000033664">
    <property type="component" value="Unassembled WGS sequence"/>
</dbReference>
<keyword evidence="2" id="KW-0134">Cell wall</keyword>
<feature type="signal peptide" evidence="11">
    <location>
        <begin position="1"/>
        <end position="26"/>
    </location>
</feature>
<keyword evidence="5 11" id="KW-0732">Signal</keyword>
<dbReference type="GO" id="GO:0005509">
    <property type="term" value="F:calcium ion binding"/>
    <property type="evidence" value="ECO:0007669"/>
    <property type="project" value="InterPro"/>
</dbReference>
<dbReference type="InterPro" id="IPR020008">
    <property type="entry name" value="GlyGly_CTERM"/>
</dbReference>
<dbReference type="Pfam" id="PF00082">
    <property type="entry name" value="Peptidase_S8"/>
    <property type="match status" value="1"/>
</dbReference>
<dbReference type="PANTHER" id="PTHR43806">
    <property type="entry name" value="PEPTIDASE S8"/>
    <property type="match status" value="1"/>
</dbReference>
<dbReference type="InterPro" id="IPR050131">
    <property type="entry name" value="Peptidase_S8_subtilisin-like"/>
</dbReference>
<proteinExistence type="inferred from homology"/>
<evidence type="ECO:0000256" key="5">
    <source>
        <dbReference type="ARBA" id="ARBA00022729"/>
    </source>
</evidence>
<dbReference type="GO" id="GO:0004252">
    <property type="term" value="F:serine-type endopeptidase activity"/>
    <property type="evidence" value="ECO:0007669"/>
    <property type="project" value="UniProtKB-UniRule"/>
</dbReference>
<name>A0A0F4PW51_9GAMM</name>
<dbReference type="SUPFAM" id="SSF52025">
    <property type="entry name" value="PA domain"/>
    <property type="match status" value="1"/>
</dbReference>
<dbReference type="PATRIC" id="fig|151081.8.peg.1919"/>
<keyword evidence="3" id="KW-0964">Secreted</keyword>
<dbReference type="OrthoDB" id="614750at2"/>
<evidence type="ECO:0000256" key="2">
    <source>
        <dbReference type="ARBA" id="ARBA00022512"/>
    </source>
</evidence>
<evidence type="ECO:0000256" key="10">
    <source>
        <dbReference type="RuleBase" id="RU003355"/>
    </source>
</evidence>
<keyword evidence="6 9" id="KW-0378">Hydrolase</keyword>
<accession>A0A0F4PW51</accession>
<evidence type="ECO:0000256" key="9">
    <source>
        <dbReference type="PROSITE-ProRule" id="PRU01240"/>
    </source>
</evidence>
<dbReference type="EMBL" id="JXXZ01000008">
    <property type="protein sequence ID" value="KJY99283.1"/>
    <property type="molecule type" value="Genomic_DNA"/>
</dbReference>
<dbReference type="InterPro" id="IPR015500">
    <property type="entry name" value="Peptidase_S8_subtilisin-rel"/>
</dbReference>
<dbReference type="InterPro" id="IPR023828">
    <property type="entry name" value="Peptidase_S8_Ser-AS"/>
</dbReference>
<feature type="active site" description="Charge relay system" evidence="8 9">
    <location>
        <position position="176"/>
    </location>
</feature>
<comment type="similarity">
    <text evidence="1 9 10">Belongs to the peptidase S8 family.</text>
</comment>
<gene>
    <name evidence="13" type="ORF">TW72_10405</name>
</gene>
<dbReference type="InterPro" id="IPR000209">
    <property type="entry name" value="Peptidase_S8/S53_dom"/>
</dbReference>
<feature type="chain" id="PRO_5002474760" evidence="11">
    <location>
        <begin position="27"/>
        <end position="1130"/>
    </location>
</feature>
<dbReference type="AlphaFoldDB" id="A0A0F4PW51"/>
<dbReference type="CDD" id="cd11304">
    <property type="entry name" value="Cadherin_repeat"/>
    <property type="match status" value="1"/>
</dbReference>
<dbReference type="eggNOG" id="COG1404">
    <property type="taxonomic scope" value="Bacteria"/>
</dbReference>
<evidence type="ECO:0000256" key="11">
    <source>
        <dbReference type="SAM" id="SignalP"/>
    </source>
</evidence>
<evidence type="ECO:0000256" key="4">
    <source>
        <dbReference type="ARBA" id="ARBA00022670"/>
    </source>
</evidence>
<dbReference type="SUPFAM" id="SSF52743">
    <property type="entry name" value="Subtilisin-like"/>
    <property type="match status" value="1"/>
</dbReference>
<evidence type="ECO:0000313" key="14">
    <source>
        <dbReference type="Proteomes" id="UP000033664"/>
    </source>
</evidence>
<evidence type="ECO:0000313" key="13">
    <source>
        <dbReference type="EMBL" id="KJY99283.1"/>
    </source>
</evidence>
<organism evidence="13 14">
    <name type="scientific">Pseudoalteromonas ruthenica</name>
    <dbReference type="NCBI Taxonomy" id="151081"/>
    <lineage>
        <taxon>Bacteria</taxon>
        <taxon>Pseudomonadati</taxon>
        <taxon>Pseudomonadota</taxon>
        <taxon>Gammaproteobacteria</taxon>
        <taxon>Alteromonadales</taxon>
        <taxon>Pseudoalteromonadaceae</taxon>
        <taxon>Pseudoalteromonas</taxon>
    </lineage>
</organism>
<evidence type="ECO:0000256" key="3">
    <source>
        <dbReference type="ARBA" id="ARBA00022525"/>
    </source>
</evidence>
<dbReference type="GO" id="GO:0007156">
    <property type="term" value="P:homophilic cell adhesion via plasma membrane adhesion molecules"/>
    <property type="evidence" value="ECO:0007669"/>
    <property type="project" value="InterPro"/>
</dbReference>
<dbReference type="InterPro" id="IPR015919">
    <property type="entry name" value="Cadherin-like_sf"/>
</dbReference>
<dbReference type="InterPro" id="IPR003137">
    <property type="entry name" value="PA_domain"/>
</dbReference>
<dbReference type="RefSeq" id="WP_045979404.1">
    <property type="nucleotide sequence ID" value="NZ_JXXY01000007.1"/>
</dbReference>
<dbReference type="PROSITE" id="PS50268">
    <property type="entry name" value="CADHERIN_2"/>
    <property type="match status" value="1"/>
</dbReference>
<dbReference type="PROSITE" id="PS00136">
    <property type="entry name" value="SUBTILASE_ASP"/>
    <property type="match status" value="1"/>
</dbReference>
<dbReference type="GeneID" id="58228902"/>
<feature type="active site" description="Charge relay system" evidence="8 9">
    <location>
        <position position="532"/>
    </location>
</feature>
<dbReference type="InterPro" id="IPR002126">
    <property type="entry name" value="Cadherin-like_dom"/>
</dbReference>
<comment type="caution">
    <text evidence="13">The sequence shown here is derived from an EMBL/GenBank/DDBJ whole genome shotgun (WGS) entry which is preliminary data.</text>
</comment>
<dbReference type="PROSITE" id="PS51892">
    <property type="entry name" value="SUBTILASE"/>
    <property type="match status" value="1"/>
</dbReference>
<keyword evidence="7 9" id="KW-0720">Serine protease</keyword>
<keyword evidence="14" id="KW-1185">Reference proteome</keyword>
<feature type="domain" description="Cadherin" evidence="12">
    <location>
        <begin position="990"/>
        <end position="1101"/>
    </location>
</feature>
<protein>
    <submittedName>
        <fullName evidence="13">Serine protease</fullName>
    </submittedName>
</protein>
<evidence type="ECO:0000256" key="6">
    <source>
        <dbReference type="ARBA" id="ARBA00022801"/>
    </source>
</evidence>
<sequence>MASNKLKLSALALGVSSALLSTQVAASELEPQNKIFTPQHQSKIERQLGDIKKQNKRAVSWLIELNSEPMFSVSKDQQATQSAHISQAQERVLSNIQSADLNLNVITRTTKLVNALVVNGDESEVRKVLAHEDVKEIYPVYDYELNVADSADYIKATPLVESQIATGEGVRVAVLDTGIDYTHAVFGGEGTQAAYDAATADPTTVTWPQGIVKGGYDYFNNDADPIDFGTSHGTHVSHSVTGIAPNVELFVYSVCGGGCPGLAQLLALESAMDPNGDMDIEDRVDVVNMSLGGDYGDLAEDAVGLFINRAAKLGTSVVISAGNDGAYPFIVGGPSTTENALSVGAMTHPTDETRVAEGTVAGEEAVIQGANFGPGAFSFSSDDIELVYPDANQTACEPFAEGVDFTGKAVVVDRGGCNFTDKVLAAQTNGAAFVIIANNVDDGTPAPMGGFDEAVSIPSVGVTFATGAQLKGGASFNISSELVATPGAMADFTSRGPSVSGLLKPEITAPGVNIMTAEPGTGTGLSGATGTSFSGPITAGAISMLKEALPERNAMELKATLMNAANLDVTVTPRALDENAAMAPISAIGSGLVDVEKAANLPVAAWAKDTHQAALSFGLQSLSETTTMTKTVVVKNFSSSAKTYELSLEQRFADDVERGSLMAEYPTSVTIPAGQSVEFEVAMTIDPTTLPEWQLSGSNIDTLAATELLTDSELDGALVFSEGGEQALHLVYHVLPRAAAKPVISAEKGEQGVVYTLHNQGAAELTPVIVENTVTDTVGDGGRLDIVAGSVETLAVPASFCESGYGVFTTLVVDQPVAHADMGGFAADFDMDGDGRWDVTAHSLNYSLFGGATPTPITFTTPYGQLSGNLSNLYFDSATNYVTLQNCIGDYGLTAADLGNVNATVRFRTAPDNFPTGGSNAVDTAQGNYNFAPAQIVAMAVDAQGDEVQSIAPGESAQFLFADANFTILSTNGAKAVVTSPRNDMQVAPSLADAQFSVDENTEQGTVIGTLTAERNATFAGAISEFIVVSSSSTAVDINSDGEVVVANAEQLDYDSGLEQVVFEVVATDTSGNISNTATVMVNVTNLADEASEQPEPQPQVPVKKSTSSGSLGWLALLMAPLMWLRRRRS</sequence>
<dbReference type="SUPFAM" id="SSF49313">
    <property type="entry name" value="Cadherin-like"/>
    <property type="match status" value="1"/>
</dbReference>
<dbReference type="CDD" id="cd04818">
    <property type="entry name" value="PA_subtilisin_1"/>
    <property type="match status" value="1"/>
</dbReference>
<dbReference type="GO" id="GO:0016020">
    <property type="term" value="C:membrane"/>
    <property type="evidence" value="ECO:0007669"/>
    <property type="project" value="InterPro"/>
</dbReference>
<dbReference type="PANTHER" id="PTHR43806:SF11">
    <property type="entry name" value="CEREVISIN-RELATED"/>
    <property type="match status" value="1"/>
</dbReference>